<keyword evidence="1" id="KW-0472">Membrane</keyword>
<comment type="caution">
    <text evidence="2">The sequence shown here is derived from an EMBL/GenBank/DDBJ whole genome shotgun (WGS) entry which is preliminary data.</text>
</comment>
<feature type="transmembrane region" description="Helical" evidence="1">
    <location>
        <begin position="572"/>
        <end position="594"/>
    </location>
</feature>
<proteinExistence type="predicted"/>
<keyword evidence="1" id="KW-1133">Transmembrane helix</keyword>
<gene>
    <name evidence="2" type="ORF">GBAR_LOCUS9169</name>
</gene>
<sequence>MSLRMRSATAGFCAHSTELPKMAPKWVVDVRDKLSRHDGFQLLKTLYYKDGIPERELDGASDVFRVYKLSKRYSNNDDGAAVALLFYRLSLLVPRSVYPGEVSAAALDPEKLRRAKDLGAEDCLDHFAKCGLSKPAEPSIPPEARLPECFAITYVNLSPRMRRDFKEQLSIVVGVYREKQLDLFNLFCRLSHGSGETTADRFIEALNNAQVPSPIFEELQDQLDSHHIQYTPIAIETLKTREETKEDYYSSETRPLINITKTYHRGPCAEVCTVSRVTCCLIPIIPLALFAIAVTVSTPIINNIHSKSEVEQFETSGNLYEPDTQCSTRDLLPPIIHLGTFSSEWYDGFFIKQDLPDKNMYEYKNLDVYIVQSHKVVERSMPFNCEAIDTNNGIELELSGVYFLSGTNVSFNICIRSVDVVKDGWVDMAFYSNRPSYDQNDNNTVNYHRFLIGPNQTKCYSYTYTAPFDSFYYIRMGTNSQCSSANVTAISFKMNADMRYVNESDQWLMNSDEKRACNRSDYSSEKECKFTFPSSSFSKTQEYDIFAKVTSFTFHSDFGHLSIQPMFRRESLALPTIGGVVVLVPVEITLIIVVCCCVCKSKQRTRNLSFIEDGENIKDYGAIQ</sequence>
<protein>
    <submittedName>
        <fullName evidence="2">Uncharacterized protein</fullName>
    </submittedName>
</protein>
<evidence type="ECO:0000313" key="2">
    <source>
        <dbReference type="EMBL" id="CAI8014681.1"/>
    </source>
</evidence>
<organism evidence="2 3">
    <name type="scientific">Geodia barretti</name>
    <name type="common">Barrett's horny sponge</name>
    <dbReference type="NCBI Taxonomy" id="519541"/>
    <lineage>
        <taxon>Eukaryota</taxon>
        <taxon>Metazoa</taxon>
        <taxon>Porifera</taxon>
        <taxon>Demospongiae</taxon>
        <taxon>Heteroscleromorpha</taxon>
        <taxon>Tetractinellida</taxon>
        <taxon>Astrophorina</taxon>
        <taxon>Geodiidae</taxon>
        <taxon>Geodia</taxon>
    </lineage>
</organism>
<reference evidence="2" key="1">
    <citation type="submission" date="2023-03" db="EMBL/GenBank/DDBJ databases">
        <authorList>
            <person name="Steffen K."/>
            <person name="Cardenas P."/>
        </authorList>
    </citation>
    <scope>NUCLEOTIDE SEQUENCE</scope>
</reference>
<keyword evidence="1" id="KW-0812">Transmembrane</keyword>
<name>A0AA35WEV2_GEOBA</name>
<accession>A0AA35WEV2</accession>
<evidence type="ECO:0000256" key="1">
    <source>
        <dbReference type="SAM" id="Phobius"/>
    </source>
</evidence>
<dbReference type="AlphaFoldDB" id="A0AA35WEV2"/>
<dbReference type="Proteomes" id="UP001174909">
    <property type="component" value="Unassembled WGS sequence"/>
</dbReference>
<dbReference type="EMBL" id="CASHTH010001385">
    <property type="protein sequence ID" value="CAI8014681.1"/>
    <property type="molecule type" value="Genomic_DNA"/>
</dbReference>
<keyword evidence="3" id="KW-1185">Reference proteome</keyword>
<evidence type="ECO:0000313" key="3">
    <source>
        <dbReference type="Proteomes" id="UP001174909"/>
    </source>
</evidence>